<gene>
    <name evidence="1" type="ORF">BDR25DRAFT_298370</name>
</gene>
<evidence type="ECO:0000313" key="2">
    <source>
        <dbReference type="Proteomes" id="UP000799755"/>
    </source>
</evidence>
<dbReference type="Proteomes" id="UP000799755">
    <property type="component" value="Unassembled WGS sequence"/>
</dbReference>
<comment type="caution">
    <text evidence="1">The sequence shown here is derived from an EMBL/GenBank/DDBJ whole genome shotgun (WGS) entry which is preliminary data.</text>
</comment>
<dbReference type="EMBL" id="MU003553">
    <property type="protein sequence ID" value="KAF2463132.1"/>
    <property type="molecule type" value="Genomic_DNA"/>
</dbReference>
<name>A0ACB6QAI3_9PLEO</name>
<protein>
    <submittedName>
        <fullName evidence="1">Uncharacterized protein</fullName>
    </submittedName>
</protein>
<sequence length="409" mass="47666">MALSFWPTAGLVSFASYLLFCRSLRYLRRDKRHRDYPYKTREDFSRMTTQHAFEICKYCISLEFPFTIEKALQFALFRTYGIPTISKLLCETRQLSEVQYAPRRYADTSILITEFLSHAPESDRANSAIARMNFLHGMYQKSGKISNDDLLYTLSLFILEVERWVRMYEWRAFTPMELCAFGTLWKSIGDAMGITWEALANGQSGFKDGLQFVEDLRLWSDAYEKRNMVPNKWNHQLAEETIAILLCNAPRSMKPAGKQAVVTLMDERLRRAMIYDDPPSFYPSLVSLTLTTRKLFIHYLLPPRPYSMRFKTITDDPDPNTGRYHQIIYEAEPWYVPATLSYRFNLAAWTRWALGRPFPDGKNFKPQGYHIFELGPEKLESKGQDECKATRERLMASGRGGCPFSFRKA</sequence>
<accession>A0ACB6QAI3</accession>
<evidence type="ECO:0000313" key="1">
    <source>
        <dbReference type="EMBL" id="KAF2463132.1"/>
    </source>
</evidence>
<organism evidence="1 2">
    <name type="scientific">Lindgomyces ingoldianus</name>
    <dbReference type="NCBI Taxonomy" id="673940"/>
    <lineage>
        <taxon>Eukaryota</taxon>
        <taxon>Fungi</taxon>
        <taxon>Dikarya</taxon>
        <taxon>Ascomycota</taxon>
        <taxon>Pezizomycotina</taxon>
        <taxon>Dothideomycetes</taxon>
        <taxon>Pleosporomycetidae</taxon>
        <taxon>Pleosporales</taxon>
        <taxon>Lindgomycetaceae</taxon>
        <taxon>Lindgomyces</taxon>
    </lineage>
</organism>
<proteinExistence type="predicted"/>
<keyword evidence="2" id="KW-1185">Reference proteome</keyword>
<reference evidence="1" key="1">
    <citation type="journal article" date="2020" name="Stud. Mycol.">
        <title>101 Dothideomycetes genomes: a test case for predicting lifestyles and emergence of pathogens.</title>
        <authorList>
            <person name="Haridas S."/>
            <person name="Albert R."/>
            <person name="Binder M."/>
            <person name="Bloem J."/>
            <person name="Labutti K."/>
            <person name="Salamov A."/>
            <person name="Andreopoulos B."/>
            <person name="Baker S."/>
            <person name="Barry K."/>
            <person name="Bills G."/>
            <person name="Bluhm B."/>
            <person name="Cannon C."/>
            <person name="Castanera R."/>
            <person name="Culley D."/>
            <person name="Daum C."/>
            <person name="Ezra D."/>
            <person name="Gonzalez J."/>
            <person name="Henrissat B."/>
            <person name="Kuo A."/>
            <person name="Liang C."/>
            <person name="Lipzen A."/>
            <person name="Lutzoni F."/>
            <person name="Magnuson J."/>
            <person name="Mondo S."/>
            <person name="Nolan M."/>
            <person name="Ohm R."/>
            <person name="Pangilinan J."/>
            <person name="Park H.-J."/>
            <person name="Ramirez L."/>
            <person name="Alfaro M."/>
            <person name="Sun H."/>
            <person name="Tritt A."/>
            <person name="Yoshinaga Y."/>
            <person name="Zwiers L.-H."/>
            <person name="Turgeon B."/>
            <person name="Goodwin S."/>
            <person name="Spatafora J."/>
            <person name="Crous P."/>
            <person name="Grigoriev I."/>
        </authorList>
    </citation>
    <scope>NUCLEOTIDE SEQUENCE</scope>
    <source>
        <strain evidence="1">ATCC 200398</strain>
    </source>
</reference>